<dbReference type="GO" id="GO:0003677">
    <property type="term" value="F:DNA binding"/>
    <property type="evidence" value="ECO:0007669"/>
    <property type="project" value="UniProtKB-KW"/>
</dbReference>
<evidence type="ECO:0000313" key="11">
    <source>
        <dbReference type="Proteomes" id="UP000008311"/>
    </source>
</evidence>
<evidence type="ECO:0000256" key="4">
    <source>
        <dbReference type="ARBA" id="ARBA00023163"/>
    </source>
</evidence>
<evidence type="ECO:0000259" key="8">
    <source>
        <dbReference type="PROSITE" id="PS51293"/>
    </source>
</evidence>
<dbReference type="FunCoup" id="B9SJV2">
    <property type="interactions" value="30"/>
</dbReference>
<dbReference type="CDD" id="cd00167">
    <property type="entry name" value="SANT"/>
    <property type="match status" value="1"/>
</dbReference>
<sequence>MAAHQVRKPYTITKQREKWTEEEHYKFLEALKLYGRGWRKIQGFIGTKSAVQIRSHAQKFFSKVVRESNGGGAESSVKTIEIPPPRPKRKPMHPYPRKSVEGMLVSNQLERSPSPNLSVSEEENQSPNSVLSPLGFSDSLGSSSISEQHNGSSCATDMYSATLLPIQKQEHSSSTEHHNGSSPLLQFSSAPFEDNCLSKLELDPMDVVCTEGDAATIVPFTSIKLFGRTVSVTHSPKQCLEDSENLLSVTYKISEDDPDIGNDKGVQTLTRKQLDTQLSLGIGTAANCNSLPFSTTPVHQVLEQQGDNVNCLQSSPPLPWAVFQDLPFSFLDSCGQSSHGDPRNCCVEERSKEKDIHDERSCSGLNTGSASDVEHHCQSLSANGRARLHKRTNGFVPYKRCLAERDLSSSSILSEKHEQQRARLISLEVAAYFAKYKMLQDTGDDAFKYLIAHSSFMPTILHR</sequence>
<feature type="domain" description="HTH myb-type" evidence="9">
    <location>
        <begin position="11"/>
        <end position="65"/>
    </location>
</feature>
<evidence type="ECO:0000256" key="6">
    <source>
        <dbReference type="SAM" id="MobiDB-lite"/>
    </source>
</evidence>
<keyword evidence="4" id="KW-0804">Transcription</keyword>
<feature type="compositionally biased region" description="Polar residues" evidence="6">
    <location>
        <begin position="105"/>
        <end position="130"/>
    </location>
</feature>
<protein>
    <submittedName>
        <fullName evidence="10">Uncharacterized protein</fullName>
    </submittedName>
</protein>
<dbReference type="STRING" id="3988.B9SJV2"/>
<dbReference type="InParanoid" id="B9SJV2"/>
<dbReference type="PANTHER" id="PTHR12802:SF175">
    <property type="entry name" value="PROTEIN REVEILLE 2"/>
    <property type="match status" value="1"/>
</dbReference>
<reference evidence="11" key="1">
    <citation type="journal article" date="2010" name="Nat. Biotechnol.">
        <title>Draft genome sequence of the oilseed species Ricinus communis.</title>
        <authorList>
            <person name="Chan A.P."/>
            <person name="Crabtree J."/>
            <person name="Zhao Q."/>
            <person name="Lorenzi H."/>
            <person name="Orvis J."/>
            <person name="Puiu D."/>
            <person name="Melake-Berhan A."/>
            <person name="Jones K.M."/>
            <person name="Redman J."/>
            <person name="Chen G."/>
            <person name="Cahoon E.B."/>
            <person name="Gedil M."/>
            <person name="Stanke M."/>
            <person name="Haas B.J."/>
            <person name="Wortman J.R."/>
            <person name="Fraser-Liggett C.M."/>
            <person name="Ravel J."/>
            <person name="Rabinowicz P.D."/>
        </authorList>
    </citation>
    <scope>NUCLEOTIDE SEQUENCE [LARGE SCALE GENOMIC DNA]</scope>
    <source>
        <strain evidence="11">cv. Hale</strain>
    </source>
</reference>
<dbReference type="InterPro" id="IPR017884">
    <property type="entry name" value="SANT_dom"/>
</dbReference>
<dbReference type="Proteomes" id="UP000008311">
    <property type="component" value="Unassembled WGS sequence"/>
</dbReference>
<dbReference type="Pfam" id="PF00249">
    <property type="entry name" value="Myb_DNA-binding"/>
    <property type="match status" value="1"/>
</dbReference>
<evidence type="ECO:0000259" key="7">
    <source>
        <dbReference type="PROSITE" id="PS50090"/>
    </source>
</evidence>
<feature type="region of interest" description="Disordered" evidence="6">
    <location>
        <begin position="68"/>
        <end position="133"/>
    </location>
</feature>
<organism evidence="10 11">
    <name type="scientific">Ricinus communis</name>
    <name type="common">Castor bean</name>
    <dbReference type="NCBI Taxonomy" id="3988"/>
    <lineage>
        <taxon>Eukaryota</taxon>
        <taxon>Viridiplantae</taxon>
        <taxon>Streptophyta</taxon>
        <taxon>Embryophyta</taxon>
        <taxon>Tracheophyta</taxon>
        <taxon>Spermatophyta</taxon>
        <taxon>Magnoliopsida</taxon>
        <taxon>eudicotyledons</taxon>
        <taxon>Gunneridae</taxon>
        <taxon>Pentapetalae</taxon>
        <taxon>rosids</taxon>
        <taxon>fabids</taxon>
        <taxon>Malpighiales</taxon>
        <taxon>Euphorbiaceae</taxon>
        <taxon>Acalyphoideae</taxon>
        <taxon>Acalypheae</taxon>
        <taxon>Ricinus</taxon>
    </lineage>
</organism>
<dbReference type="InterPro" id="IPR006447">
    <property type="entry name" value="Myb_dom_plants"/>
</dbReference>
<dbReference type="SUPFAM" id="SSF46689">
    <property type="entry name" value="Homeodomain-like"/>
    <property type="match status" value="1"/>
</dbReference>
<dbReference type="eggNOG" id="KOG0724">
    <property type="taxonomic scope" value="Eukaryota"/>
</dbReference>
<evidence type="ECO:0000256" key="2">
    <source>
        <dbReference type="ARBA" id="ARBA00023015"/>
    </source>
</evidence>
<evidence type="ECO:0000256" key="5">
    <source>
        <dbReference type="ARBA" id="ARBA00023242"/>
    </source>
</evidence>
<dbReference type="GO" id="GO:0010468">
    <property type="term" value="P:regulation of gene expression"/>
    <property type="evidence" value="ECO:0007669"/>
    <property type="project" value="UniProtKB-ARBA"/>
</dbReference>
<dbReference type="InterPro" id="IPR009057">
    <property type="entry name" value="Homeodomain-like_sf"/>
</dbReference>
<dbReference type="PROSITE" id="PS50090">
    <property type="entry name" value="MYB_LIKE"/>
    <property type="match status" value="1"/>
</dbReference>
<dbReference type="GO" id="GO:0005634">
    <property type="term" value="C:nucleus"/>
    <property type="evidence" value="ECO:0007669"/>
    <property type="project" value="UniProtKB-SubCell"/>
</dbReference>
<evidence type="ECO:0000259" key="9">
    <source>
        <dbReference type="PROSITE" id="PS51294"/>
    </source>
</evidence>
<dbReference type="NCBIfam" id="TIGR01557">
    <property type="entry name" value="myb_SHAQKYF"/>
    <property type="match status" value="1"/>
</dbReference>
<dbReference type="InterPro" id="IPR001005">
    <property type="entry name" value="SANT/Myb"/>
</dbReference>
<dbReference type="FunFam" id="1.10.10.60:FF:000023">
    <property type="entry name" value="protein REVEILLE 6 isoform X1"/>
    <property type="match status" value="1"/>
</dbReference>
<evidence type="ECO:0000256" key="1">
    <source>
        <dbReference type="ARBA" id="ARBA00004123"/>
    </source>
</evidence>
<proteinExistence type="predicted"/>
<feature type="compositionally biased region" description="Basic residues" evidence="6">
    <location>
        <begin position="86"/>
        <end position="96"/>
    </location>
</feature>
<accession>B9SJV2</accession>
<feature type="domain" description="SANT" evidence="8">
    <location>
        <begin position="14"/>
        <end position="65"/>
    </location>
</feature>
<comment type="subcellular location">
    <subcellularLocation>
        <location evidence="1">Nucleus</location>
    </subcellularLocation>
</comment>
<gene>
    <name evidence="10" type="ORF">RCOM_0605170</name>
</gene>
<dbReference type="PANTHER" id="PTHR12802">
    <property type="entry name" value="SWI/SNF COMPLEX-RELATED"/>
    <property type="match status" value="1"/>
</dbReference>
<keyword evidence="2" id="KW-0805">Transcription regulation</keyword>
<dbReference type="SMART" id="SM00717">
    <property type="entry name" value="SANT"/>
    <property type="match status" value="1"/>
</dbReference>
<dbReference type="Gene3D" id="1.10.10.60">
    <property type="entry name" value="Homeodomain-like"/>
    <property type="match status" value="1"/>
</dbReference>
<dbReference type="PROSITE" id="PS51294">
    <property type="entry name" value="HTH_MYB"/>
    <property type="match status" value="1"/>
</dbReference>
<name>B9SJV2_RICCO</name>
<evidence type="ECO:0000256" key="3">
    <source>
        <dbReference type="ARBA" id="ARBA00023125"/>
    </source>
</evidence>
<dbReference type="InterPro" id="IPR017930">
    <property type="entry name" value="Myb_dom"/>
</dbReference>
<keyword evidence="3" id="KW-0238">DNA-binding</keyword>
<evidence type="ECO:0000313" key="10">
    <source>
        <dbReference type="EMBL" id="EEF36108.1"/>
    </source>
</evidence>
<dbReference type="AlphaFoldDB" id="B9SJV2"/>
<dbReference type="EMBL" id="EQ973992">
    <property type="protein sequence ID" value="EEF36108.1"/>
    <property type="molecule type" value="Genomic_DNA"/>
</dbReference>
<feature type="domain" description="Myb-like" evidence="7">
    <location>
        <begin position="11"/>
        <end position="61"/>
    </location>
</feature>
<keyword evidence="11" id="KW-1185">Reference proteome</keyword>
<dbReference type="PROSITE" id="PS51293">
    <property type="entry name" value="SANT"/>
    <property type="match status" value="1"/>
</dbReference>
<keyword evidence="5" id="KW-0539">Nucleus</keyword>